<dbReference type="Proteomes" id="UP000655016">
    <property type="component" value="Unassembled WGS sequence"/>
</dbReference>
<organism evidence="1 2">
    <name type="scientific">Flavobacterium limi</name>
    <dbReference type="NCBI Taxonomy" id="2045105"/>
    <lineage>
        <taxon>Bacteria</taxon>
        <taxon>Pseudomonadati</taxon>
        <taxon>Bacteroidota</taxon>
        <taxon>Flavobacteriia</taxon>
        <taxon>Flavobacteriales</taxon>
        <taxon>Flavobacteriaceae</taxon>
        <taxon>Flavobacterium</taxon>
    </lineage>
</organism>
<evidence type="ECO:0008006" key="3">
    <source>
        <dbReference type="Google" id="ProtNLM"/>
    </source>
</evidence>
<comment type="caution">
    <text evidence="1">The sequence shown here is derived from an EMBL/GenBank/DDBJ whole genome shotgun (WGS) entry which is preliminary data.</text>
</comment>
<dbReference type="EMBL" id="BMKP01000001">
    <property type="protein sequence ID" value="GGE98680.1"/>
    <property type="molecule type" value="Genomic_DNA"/>
</dbReference>
<evidence type="ECO:0000313" key="1">
    <source>
        <dbReference type="EMBL" id="GGE98680.1"/>
    </source>
</evidence>
<reference evidence="2" key="1">
    <citation type="journal article" date="2019" name="Int. J. Syst. Evol. Microbiol.">
        <title>The Global Catalogue of Microorganisms (GCM) 10K type strain sequencing project: providing services to taxonomists for standard genome sequencing and annotation.</title>
        <authorList>
            <consortium name="The Broad Institute Genomics Platform"/>
            <consortium name="The Broad Institute Genome Sequencing Center for Infectious Disease"/>
            <person name="Wu L."/>
            <person name="Ma J."/>
        </authorList>
    </citation>
    <scope>NUCLEOTIDE SEQUENCE [LARGE SCALE GENOMIC DNA]</scope>
    <source>
        <strain evidence="2">CGMCC 1.16060</strain>
    </source>
</reference>
<gene>
    <name evidence="1" type="ORF">GCM10011518_05090</name>
</gene>
<proteinExistence type="predicted"/>
<keyword evidence="2" id="KW-1185">Reference proteome</keyword>
<dbReference type="RefSeq" id="WP_163392276.1">
    <property type="nucleotide sequence ID" value="NZ_BMKP01000001.1"/>
</dbReference>
<accession>A0ABQ1TM01</accession>
<protein>
    <recommendedName>
        <fullName evidence="3">SMI1 / KNR4 family (SUKH-1)</fullName>
    </recommendedName>
</protein>
<name>A0ABQ1TM01_9FLAO</name>
<sequence length="155" mass="18219">MNIKYLQHLKDNPIAYTSDTEIQFKIEGISESEIQQLELTWNNGNLFPQVLKELLFLAGEFCYVCDYGPNDSQQEIQEWIREHMGDNNRSINRPFYAFDVWGGLNFLFIYLDEGDNPPVFQAQPYSDDDNWIEPLQFQTIQSIIIDRVKIGQNPY</sequence>
<evidence type="ECO:0000313" key="2">
    <source>
        <dbReference type="Proteomes" id="UP000655016"/>
    </source>
</evidence>